<dbReference type="InterPro" id="IPR036705">
    <property type="entry name" value="Ribosyl_crysJ1_sf"/>
</dbReference>
<evidence type="ECO:0000313" key="1">
    <source>
        <dbReference type="EMBL" id="PRW50877.1"/>
    </source>
</evidence>
<gene>
    <name evidence="1" type="ORF">C2E21_5433</name>
</gene>
<reference evidence="1 2" key="1">
    <citation type="journal article" date="2018" name="Plant J.">
        <title>Genome sequences of Chlorella sorokiniana UTEX 1602 and Micractinium conductrix SAG 241.80: implications to maltose excretion by a green alga.</title>
        <authorList>
            <person name="Arriola M.B."/>
            <person name="Velmurugan N."/>
            <person name="Zhang Y."/>
            <person name="Plunkett M.H."/>
            <person name="Hondzo H."/>
            <person name="Barney B.M."/>
        </authorList>
    </citation>
    <scope>NUCLEOTIDE SEQUENCE [LARGE SCALE GENOMIC DNA]</scope>
    <source>
        <strain evidence="2">UTEX 1602</strain>
    </source>
</reference>
<dbReference type="Proteomes" id="UP000239899">
    <property type="component" value="Unassembled WGS sequence"/>
</dbReference>
<keyword evidence="2" id="KW-1185">Reference proteome</keyword>
<comment type="caution">
    <text evidence="1">The sequence shown here is derived from an EMBL/GenBank/DDBJ whole genome shotgun (WGS) entry which is preliminary data.</text>
</comment>
<dbReference type="OrthoDB" id="547734at2759"/>
<dbReference type="InterPro" id="IPR050792">
    <property type="entry name" value="ADP-ribosylglycohydrolase"/>
</dbReference>
<evidence type="ECO:0000313" key="2">
    <source>
        <dbReference type="Proteomes" id="UP000239899"/>
    </source>
</evidence>
<dbReference type="Gene3D" id="1.10.4080.10">
    <property type="entry name" value="ADP-ribosylation/Crystallin J1"/>
    <property type="match status" value="1"/>
</dbReference>
<dbReference type="InterPro" id="IPR005502">
    <property type="entry name" value="Ribosyl_crysJ1"/>
</dbReference>
<dbReference type="AlphaFoldDB" id="A0A2P6TNG5"/>
<organism evidence="1 2">
    <name type="scientific">Chlorella sorokiniana</name>
    <name type="common">Freshwater green alga</name>
    <dbReference type="NCBI Taxonomy" id="3076"/>
    <lineage>
        <taxon>Eukaryota</taxon>
        <taxon>Viridiplantae</taxon>
        <taxon>Chlorophyta</taxon>
        <taxon>core chlorophytes</taxon>
        <taxon>Trebouxiophyceae</taxon>
        <taxon>Chlorellales</taxon>
        <taxon>Chlorellaceae</taxon>
        <taxon>Chlorella clade</taxon>
        <taxon>Chlorella</taxon>
    </lineage>
</organism>
<accession>A0A2P6TNG5</accession>
<dbReference type="STRING" id="3076.A0A2P6TNG5"/>
<dbReference type="EMBL" id="LHPG02000010">
    <property type="protein sequence ID" value="PRW50877.1"/>
    <property type="molecule type" value="Genomic_DNA"/>
</dbReference>
<dbReference type="PANTHER" id="PTHR16222:SF17">
    <property type="entry name" value="SELENOPROTEIN J"/>
    <property type="match status" value="1"/>
</dbReference>
<name>A0A2P6TNG5_CHLSO</name>
<dbReference type="Pfam" id="PF03747">
    <property type="entry name" value="ADP_ribosyl_GH"/>
    <property type="match status" value="1"/>
</dbReference>
<dbReference type="PANTHER" id="PTHR16222">
    <property type="entry name" value="ADP-RIBOSYLGLYCOHYDROLASE"/>
    <property type="match status" value="1"/>
</dbReference>
<dbReference type="SUPFAM" id="SSF101478">
    <property type="entry name" value="ADP-ribosylglycohydrolase"/>
    <property type="match status" value="1"/>
</dbReference>
<sequence>MATAAAGGKDAVAARAKAAVLGSLLADAATMPLHWIYDADKVQGLLDSKGRLASPEFFPEPSCPFYSYALGRLSPYGDEEYALLQYGAAHADIDGPGLTQHLVDFFTAYDGRLNGTAKHLVEAWAAGKRFPEAAADDSQANAIVKVPVLVARYGGTAQLASRVEAAVRAQQNSDAAVAQGQAAAAILERVVVHGASVAEAIGWALQPGSIAPEVQAQLAVHLPGPDGTSARQMVWDVTKAPSCALPGALVNALFCARVSSGYVESVRANIVAAGDNCSRILFGGALWAAAEGEGALPAEWKAQVPKWAELERLTDELISHREA</sequence>
<protein>
    <submittedName>
        <fullName evidence="1">ADP-ribosylation Crystallin J1</fullName>
    </submittedName>
</protein>
<proteinExistence type="predicted"/>